<dbReference type="PANTHER" id="PTHR43179">
    <property type="entry name" value="RHAMNOSYLTRANSFERASE WBBL"/>
    <property type="match status" value="1"/>
</dbReference>
<dbReference type="Pfam" id="PF00535">
    <property type="entry name" value="Glycos_transf_2"/>
    <property type="match status" value="1"/>
</dbReference>
<dbReference type="Gene3D" id="3.90.550.10">
    <property type="entry name" value="Spore Coat Polysaccharide Biosynthesis Protein SpsA, Chain A"/>
    <property type="match status" value="1"/>
</dbReference>
<keyword evidence="2" id="KW-0808">Transferase</keyword>
<dbReference type="RefSeq" id="WP_157891746.1">
    <property type="nucleotide sequence ID" value="NZ_LT859958.1"/>
</dbReference>
<evidence type="ECO:0000313" key="2">
    <source>
        <dbReference type="EMBL" id="SMX54222.1"/>
    </source>
</evidence>
<proteinExistence type="predicted"/>
<reference evidence="3" key="1">
    <citation type="submission" date="2017-05" db="EMBL/GenBank/DDBJ databases">
        <authorList>
            <person name="Kirkegaard R."/>
            <person name="Mcilroy J S."/>
        </authorList>
    </citation>
    <scope>NUCLEOTIDE SEQUENCE [LARGE SCALE GENOMIC DNA]</scope>
</reference>
<dbReference type="InterPro" id="IPR029044">
    <property type="entry name" value="Nucleotide-diphossugar_trans"/>
</dbReference>
<dbReference type="KEGG" id="abat:CFX1CAM_1157"/>
<evidence type="ECO:0000259" key="1">
    <source>
        <dbReference type="Pfam" id="PF00535"/>
    </source>
</evidence>
<accession>A0A1Y6K3E0</accession>
<feature type="domain" description="Glycosyltransferase 2-like" evidence="1">
    <location>
        <begin position="3"/>
        <end position="176"/>
    </location>
</feature>
<dbReference type="Proteomes" id="UP000195514">
    <property type="component" value="Chromosome I"/>
</dbReference>
<protein>
    <submittedName>
        <fullName evidence="2">Glycosyl transferase family 2</fullName>
    </submittedName>
</protein>
<dbReference type="GO" id="GO:0016740">
    <property type="term" value="F:transferase activity"/>
    <property type="evidence" value="ECO:0007669"/>
    <property type="project" value="UniProtKB-KW"/>
</dbReference>
<dbReference type="OrthoDB" id="149329at2"/>
<dbReference type="PANTHER" id="PTHR43179:SF7">
    <property type="entry name" value="RHAMNOSYLTRANSFERASE WBBL"/>
    <property type="match status" value="1"/>
</dbReference>
<dbReference type="AlphaFoldDB" id="A0A1Y6K3E0"/>
<evidence type="ECO:0000313" key="3">
    <source>
        <dbReference type="Proteomes" id="UP000195514"/>
    </source>
</evidence>
<dbReference type="SUPFAM" id="SSF53448">
    <property type="entry name" value="Nucleotide-diphospho-sugar transferases"/>
    <property type="match status" value="1"/>
</dbReference>
<dbReference type="CDD" id="cd04186">
    <property type="entry name" value="GT_2_like_c"/>
    <property type="match status" value="1"/>
</dbReference>
<organism evidence="2 3">
    <name type="scientific">Candidatus Brevifilum fermentans</name>
    <dbReference type="NCBI Taxonomy" id="1986204"/>
    <lineage>
        <taxon>Bacteria</taxon>
        <taxon>Bacillati</taxon>
        <taxon>Chloroflexota</taxon>
        <taxon>Anaerolineae</taxon>
        <taxon>Anaerolineales</taxon>
        <taxon>Anaerolineaceae</taxon>
        <taxon>Candidatus Brevifilum</taxon>
    </lineage>
</organism>
<sequence length="255" mass="29312">MISIIVLSHNNWHYTETCIKSIYQNTRFPEFEIIIVDNASDQETRNSLGQLTAAHDNLSVIFNPKNYGFAKANNLGAKQAKGDYLVFLNNDTIVSEGWLGRLLSHLQNIPDAGMVGPVTNAIGNEAKIAVDYSEPTIEAVNQFANYRAEHFSGQYFKIRNLALYCCIISKELFDRIGGLDERYKIGMFEDDDLAMVILQEGLFLYCAEDVFIHHFHGASFNKLSLLKRIVIFHINKYKFERKWRTKWIIHQNRPS</sequence>
<dbReference type="EMBL" id="LT859958">
    <property type="protein sequence ID" value="SMX54222.1"/>
    <property type="molecule type" value="Genomic_DNA"/>
</dbReference>
<keyword evidence="3" id="KW-1185">Reference proteome</keyword>
<name>A0A1Y6K3E0_9CHLR</name>
<gene>
    <name evidence="2" type="ORF">CFX1CAM_1157</name>
</gene>
<dbReference type="InterPro" id="IPR001173">
    <property type="entry name" value="Glyco_trans_2-like"/>
</dbReference>